<dbReference type="Proteomes" id="UP001177080">
    <property type="component" value="Unassembled WGS sequence"/>
</dbReference>
<reference evidence="1" key="1">
    <citation type="submission" date="2022-04" db="EMBL/GenBank/DDBJ databases">
        <title>Shinella lacus sp. nov., a novel member of the genus Shinella from water.</title>
        <authorList>
            <person name="Deng Y."/>
        </authorList>
    </citation>
    <scope>NUCLEOTIDE SEQUENCE</scope>
    <source>
        <strain evidence="1">JCM 31239</strain>
    </source>
</reference>
<accession>A0ABT8XGN9</accession>
<name>A0ABT8XGN9_9HYPH</name>
<protein>
    <submittedName>
        <fullName evidence="1">Uncharacterized protein</fullName>
    </submittedName>
</protein>
<evidence type="ECO:0000313" key="1">
    <source>
        <dbReference type="EMBL" id="MDO6122866.1"/>
    </source>
</evidence>
<organism evidence="1 2">
    <name type="scientific">Shinella curvata</name>
    <dbReference type="NCBI Taxonomy" id="1817964"/>
    <lineage>
        <taxon>Bacteria</taxon>
        <taxon>Pseudomonadati</taxon>
        <taxon>Pseudomonadota</taxon>
        <taxon>Alphaproteobacteria</taxon>
        <taxon>Hyphomicrobiales</taxon>
        <taxon>Rhizobiaceae</taxon>
        <taxon>Shinella</taxon>
    </lineage>
</organism>
<gene>
    <name evidence="1" type="ORF">GB928_016855</name>
</gene>
<sequence length="96" mass="10645">MARSNEEWAALLGSTLCKMARVYGTDAPNAYLPEECYPVIEKTFAVALEQAHAEGYAAAMRELQQQARVTRTAAARQRPSVIGQLMRSFALTRRIA</sequence>
<proteinExistence type="predicted"/>
<dbReference type="EMBL" id="WHSC02000007">
    <property type="protein sequence ID" value="MDO6122866.1"/>
    <property type="molecule type" value="Genomic_DNA"/>
</dbReference>
<keyword evidence="2" id="KW-1185">Reference proteome</keyword>
<dbReference type="RefSeq" id="WP_244760535.1">
    <property type="nucleotide sequence ID" value="NZ_JALJCJ010000002.1"/>
</dbReference>
<evidence type="ECO:0000313" key="2">
    <source>
        <dbReference type="Proteomes" id="UP001177080"/>
    </source>
</evidence>
<comment type="caution">
    <text evidence="1">The sequence shown here is derived from an EMBL/GenBank/DDBJ whole genome shotgun (WGS) entry which is preliminary data.</text>
</comment>